<organism evidence="2 3">
    <name type="scientific">Flavobacterium ardleyense</name>
    <dbReference type="NCBI Taxonomy" id="2038737"/>
    <lineage>
        <taxon>Bacteria</taxon>
        <taxon>Pseudomonadati</taxon>
        <taxon>Bacteroidota</taxon>
        <taxon>Flavobacteriia</taxon>
        <taxon>Flavobacteriales</taxon>
        <taxon>Flavobacteriaceae</taxon>
        <taxon>Flavobacterium</taxon>
    </lineage>
</organism>
<evidence type="ECO:0000256" key="1">
    <source>
        <dbReference type="SAM" id="SignalP"/>
    </source>
</evidence>
<feature type="signal peptide" evidence="1">
    <location>
        <begin position="1"/>
        <end position="24"/>
    </location>
</feature>
<sequence>MKTKFLKIGMSLAVFALAIMGAYASQNTDNLVLAPQTGWIDTPSPCEIPVSCSTEFGPLCTMVYQGEVKQAFGKDNLNDATCAKELYRIH</sequence>
<reference evidence="3" key="1">
    <citation type="journal article" date="2019" name="Int. J. Syst. Evol. Microbiol.">
        <title>The Global Catalogue of Microorganisms (GCM) 10K type strain sequencing project: providing services to taxonomists for standard genome sequencing and annotation.</title>
        <authorList>
            <consortium name="The Broad Institute Genomics Platform"/>
            <consortium name="The Broad Institute Genome Sequencing Center for Infectious Disease"/>
            <person name="Wu L."/>
            <person name="Ma J."/>
        </authorList>
    </citation>
    <scope>NUCLEOTIDE SEQUENCE [LARGE SCALE GENOMIC DNA]</scope>
    <source>
        <strain evidence="3">KCTC 52644</strain>
    </source>
</reference>
<proteinExistence type="predicted"/>
<keyword evidence="3" id="KW-1185">Reference proteome</keyword>
<dbReference type="EMBL" id="JBHUOL010000010">
    <property type="protein sequence ID" value="MFD2907930.1"/>
    <property type="molecule type" value="Genomic_DNA"/>
</dbReference>
<feature type="chain" id="PRO_5047227565" evidence="1">
    <location>
        <begin position="25"/>
        <end position="90"/>
    </location>
</feature>
<protein>
    <submittedName>
        <fullName evidence="2">Uncharacterized protein</fullName>
    </submittedName>
</protein>
<name>A0ABW5Z5V2_9FLAO</name>
<evidence type="ECO:0000313" key="2">
    <source>
        <dbReference type="EMBL" id="MFD2907930.1"/>
    </source>
</evidence>
<gene>
    <name evidence="2" type="ORF">ACFSX9_04205</name>
</gene>
<dbReference type="Proteomes" id="UP001597549">
    <property type="component" value="Unassembled WGS sequence"/>
</dbReference>
<accession>A0ABW5Z5V2</accession>
<keyword evidence="1" id="KW-0732">Signal</keyword>
<comment type="caution">
    <text evidence="2">The sequence shown here is derived from an EMBL/GenBank/DDBJ whole genome shotgun (WGS) entry which is preliminary data.</text>
</comment>
<evidence type="ECO:0000313" key="3">
    <source>
        <dbReference type="Proteomes" id="UP001597549"/>
    </source>
</evidence>
<dbReference type="RefSeq" id="WP_379804800.1">
    <property type="nucleotide sequence ID" value="NZ_JBHUOL010000010.1"/>
</dbReference>